<dbReference type="InterPro" id="IPR005479">
    <property type="entry name" value="CPAse_ATP-bd"/>
</dbReference>
<keyword evidence="1" id="KW-0436">Ligase</keyword>
<keyword evidence="2 5" id="KW-0547">Nucleotide-binding</keyword>
<dbReference type="EMBL" id="JAVDRL010000013">
    <property type="protein sequence ID" value="MDR6533457.1"/>
    <property type="molecule type" value="Genomic_DNA"/>
</dbReference>
<dbReference type="InterPro" id="IPR016185">
    <property type="entry name" value="PreATP-grasp_dom_sf"/>
</dbReference>
<evidence type="ECO:0000259" key="7">
    <source>
        <dbReference type="PROSITE" id="PS50979"/>
    </source>
</evidence>
<dbReference type="Pfam" id="PF02786">
    <property type="entry name" value="CPSase_L_D2"/>
    <property type="match status" value="1"/>
</dbReference>
<dbReference type="Pfam" id="PF00289">
    <property type="entry name" value="Biotin_carb_N"/>
    <property type="match status" value="1"/>
</dbReference>
<dbReference type="PANTHER" id="PTHR18866">
    <property type="entry name" value="CARBOXYLASE:PYRUVATE/ACETYL-COA/PROPIONYL-COA CARBOXYLASE"/>
    <property type="match status" value="1"/>
</dbReference>
<feature type="domain" description="Biotin carboxylation" evidence="7">
    <location>
        <begin position="1"/>
        <end position="222"/>
    </location>
</feature>
<proteinExistence type="predicted"/>
<evidence type="ECO:0000256" key="4">
    <source>
        <dbReference type="ARBA" id="ARBA00023267"/>
    </source>
</evidence>
<evidence type="ECO:0000256" key="2">
    <source>
        <dbReference type="ARBA" id="ARBA00022741"/>
    </source>
</evidence>
<dbReference type="PROSITE" id="PS50975">
    <property type="entry name" value="ATP_GRASP"/>
    <property type="match status" value="1"/>
</dbReference>
<dbReference type="SUPFAM" id="SSF56059">
    <property type="entry name" value="Glutathione synthetase ATP-binding domain-like"/>
    <property type="match status" value="1"/>
</dbReference>
<dbReference type="InterPro" id="IPR011761">
    <property type="entry name" value="ATP-grasp"/>
</dbReference>
<organism evidence="8 9">
    <name type="scientific">Caulobacter rhizosphaerae</name>
    <dbReference type="NCBI Taxonomy" id="2010972"/>
    <lineage>
        <taxon>Bacteria</taxon>
        <taxon>Pseudomonadati</taxon>
        <taxon>Pseudomonadota</taxon>
        <taxon>Alphaproteobacteria</taxon>
        <taxon>Caulobacterales</taxon>
        <taxon>Caulobacteraceae</taxon>
        <taxon>Caulobacter</taxon>
    </lineage>
</organism>
<evidence type="ECO:0000256" key="1">
    <source>
        <dbReference type="ARBA" id="ARBA00022598"/>
    </source>
</evidence>
<gene>
    <name evidence="8" type="ORF">J2800_004223</name>
</gene>
<evidence type="ECO:0000256" key="3">
    <source>
        <dbReference type="ARBA" id="ARBA00022840"/>
    </source>
</evidence>
<keyword evidence="9" id="KW-1185">Reference proteome</keyword>
<name>A0ABU1N4V3_9CAUL</name>
<dbReference type="PROSITE" id="PS50979">
    <property type="entry name" value="BC"/>
    <property type="match status" value="1"/>
</dbReference>
<dbReference type="Gene3D" id="3.30.470.20">
    <property type="entry name" value="ATP-grasp fold, B domain"/>
    <property type="match status" value="1"/>
</dbReference>
<feature type="non-terminal residue" evidence="8">
    <location>
        <position position="222"/>
    </location>
</feature>
<protein>
    <submittedName>
        <fullName evidence="8">Acetyl/propionyl-CoA carboxylase alpha subunit</fullName>
    </submittedName>
</protein>
<dbReference type="InterPro" id="IPR005481">
    <property type="entry name" value="BC-like_N"/>
</dbReference>
<dbReference type="InterPro" id="IPR050856">
    <property type="entry name" value="Biotin_carboxylase_complex"/>
</dbReference>
<reference evidence="8 9" key="1">
    <citation type="submission" date="2023-07" db="EMBL/GenBank/DDBJ databases">
        <title>Sorghum-associated microbial communities from plants grown in Nebraska, USA.</title>
        <authorList>
            <person name="Schachtman D."/>
        </authorList>
    </citation>
    <scope>NUCLEOTIDE SEQUENCE [LARGE SCALE GENOMIC DNA]</scope>
    <source>
        <strain evidence="8 9">DS2154</strain>
    </source>
</reference>
<dbReference type="SUPFAM" id="SSF52440">
    <property type="entry name" value="PreATP-grasp domain"/>
    <property type="match status" value="1"/>
</dbReference>
<sequence>MFDKLLIANRGEIAVRVIKTCRRLGIKTVVVYSDADADSLAVEMADEAVHIGPSPAGQSYLVADKIIAACKATGAQAVHPGFGFLSEKAEFAQRCADEGIVFIGPNPGAISAMGDKIESKKFAQAAGVSCVPGHIGEIADAAHAVKIAEEIGYPVMIKASAGGGGKGIRVAWSRQDVEEGFPAVRAEAAGAFGDDRIFIEKFIQSPRHIEIQVLGDKHGHVV</sequence>
<evidence type="ECO:0000259" key="6">
    <source>
        <dbReference type="PROSITE" id="PS50975"/>
    </source>
</evidence>
<evidence type="ECO:0000313" key="9">
    <source>
        <dbReference type="Proteomes" id="UP001262754"/>
    </source>
</evidence>
<dbReference type="PANTHER" id="PTHR18866:SF33">
    <property type="entry name" value="METHYLCROTONOYL-COA CARBOXYLASE SUBUNIT ALPHA, MITOCHONDRIAL-RELATED"/>
    <property type="match status" value="1"/>
</dbReference>
<evidence type="ECO:0000256" key="5">
    <source>
        <dbReference type="PROSITE-ProRule" id="PRU00409"/>
    </source>
</evidence>
<comment type="caution">
    <text evidence="8">The sequence shown here is derived from an EMBL/GenBank/DDBJ whole genome shotgun (WGS) entry which is preliminary data.</text>
</comment>
<dbReference type="RefSeq" id="WP_310034343.1">
    <property type="nucleotide sequence ID" value="NZ_JAVDRL010000013.1"/>
</dbReference>
<keyword evidence="4" id="KW-0092">Biotin</keyword>
<feature type="domain" description="ATP-grasp" evidence="6">
    <location>
        <begin position="120"/>
        <end position="222"/>
    </location>
</feature>
<keyword evidence="3 5" id="KW-0067">ATP-binding</keyword>
<dbReference type="InterPro" id="IPR011764">
    <property type="entry name" value="Biotin_carboxylation_dom"/>
</dbReference>
<dbReference type="Proteomes" id="UP001262754">
    <property type="component" value="Unassembled WGS sequence"/>
</dbReference>
<evidence type="ECO:0000313" key="8">
    <source>
        <dbReference type="EMBL" id="MDR6533457.1"/>
    </source>
</evidence>
<accession>A0ABU1N4V3</accession>
<dbReference type="PROSITE" id="PS00866">
    <property type="entry name" value="CPSASE_1"/>
    <property type="match status" value="1"/>
</dbReference>